<evidence type="ECO:0000313" key="2">
    <source>
        <dbReference type="Proteomes" id="UP000468388"/>
    </source>
</evidence>
<accession>A0A6N8JJG3</accession>
<dbReference type="OrthoDB" id="9793307at2"/>
<name>A0A6N8JJG3_9BACT</name>
<evidence type="ECO:0000313" key="1">
    <source>
        <dbReference type="EMBL" id="MVT44516.1"/>
    </source>
</evidence>
<proteinExistence type="predicted"/>
<dbReference type="Proteomes" id="UP000468388">
    <property type="component" value="Unassembled WGS sequence"/>
</dbReference>
<protein>
    <submittedName>
        <fullName evidence="1">Adhesin</fullName>
    </submittedName>
</protein>
<dbReference type="EMBL" id="WRXO01000011">
    <property type="protein sequence ID" value="MVT44516.1"/>
    <property type="molecule type" value="Genomic_DNA"/>
</dbReference>
<organism evidence="1 2">
    <name type="scientific">Chitinophaga oryziterrae</name>
    <dbReference type="NCBI Taxonomy" id="1031224"/>
    <lineage>
        <taxon>Bacteria</taxon>
        <taxon>Pseudomonadati</taxon>
        <taxon>Bacteroidota</taxon>
        <taxon>Chitinophagia</taxon>
        <taxon>Chitinophagales</taxon>
        <taxon>Chitinophagaceae</taxon>
        <taxon>Chitinophaga</taxon>
    </lineage>
</organism>
<keyword evidence="2" id="KW-1185">Reference proteome</keyword>
<dbReference type="RefSeq" id="WP_157303307.1">
    <property type="nucleotide sequence ID" value="NZ_BAAAZB010000036.1"/>
</dbReference>
<reference evidence="1 2" key="1">
    <citation type="submission" date="2019-12" db="EMBL/GenBank/DDBJ databases">
        <title>The draft genomic sequence of strain Chitinophaga oryziterrae JCM 16595.</title>
        <authorList>
            <person name="Zhang X."/>
        </authorList>
    </citation>
    <scope>NUCLEOTIDE SEQUENCE [LARGE SCALE GENOMIC DNA]</scope>
    <source>
        <strain evidence="1 2">JCM 16595</strain>
    </source>
</reference>
<sequence>MGTKNNQKIFGREELKEHFKNGRLPTEQHFAHLIDSTINKQEDGFSKDEENGMLVAALGNSKRLVSFYKTNDDLKPFFLIEKDEREKAALRFQSSASPDENDDKSFFFHTDGSMGIGKTCDPDHALDVNGFVGMEGRVGTYLSGTVEANGHWHSIVKGLNNCSAFEVMARTGLKGSGKFAITHAIALTAFGKSRGKIRHTSAYYGFCWNRIRLRWVGSTRNYDLQIRTGSNYGTGVEIYYKITKLWDDDAFMPLSYRY</sequence>
<gene>
    <name evidence="1" type="ORF">GO495_28235</name>
</gene>
<dbReference type="AlphaFoldDB" id="A0A6N8JJG3"/>
<comment type="caution">
    <text evidence="1">The sequence shown here is derived from an EMBL/GenBank/DDBJ whole genome shotgun (WGS) entry which is preliminary data.</text>
</comment>